<keyword evidence="4" id="KW-0233">DNA recombination</keyword>
<dbReference type="GO" id="GO:0003677">
    <property type="term" value="F:DNA binding"/>
    <property type="evidence" value="ECO:0007669"/>
    <property type="project" value="UniProtKB-KW"/>
</dbReference>
<dbReference type="Pfam" id="PF00589">
    <property type="entry name" value="Phage_integrase"/>
    <property type="match status" value="1"/>
</dbReference>
<organism evidence="6 7">
    <name type="scientific">Stenotrophomonas maltophilia</name>
    <name type="common">Pseudomonas maltophilia</name>
    <name type="synonym">Xanthomonas maltophilia</name>
    <dbReference type="NCBI Taxonomy" id="40324"/>
    <lineage>
        <taxon>Bacteria</taxon>
        <taxon>Pseudomonadati</taxon>
        <taxon>Pseudomonadota</taxon>
        <taxon>Gammaproteobacteria</taxon>
        <taxon>Lysobacterales</taxon>
        <taxon>Lysobacteraceae</taxon>
        <taxon>Stenotrophomonas</taxon>
        <taxon>Stenotrophomonas maltophilia group</taxon>
    </lineage>
</organism>
<dbReference type="InterPro" id="IPR002104">
    <property type="entry name" value="Integrase_catalytic"/>
</dbReference>
<evidence type="ECO:0000313" key="6">
    <source>
        <dbReference type="EMBL" id="EKZ1926239.1"/>
    </source>
</evidence>
<dbReference type="PANTHER" id="PTHR30349">
    <property type="entry name" value="PHAGE INTEGRASE-RELATED"/>
    <property type="match status" value="1"/>
</dbReference>
<dbReference type="PROSITE" id="PS51898">
    <property type="entry name" value="TYR_RECOMBINASE"/>
    <property type="match status" value="1"/>
</dbReference>
<name>A0AAI9CGK1_STEMA</name>
<dbReference type="EMBL" id="ABLTIR010000016">
    <property type="protein sequence ID" value="EKZ1926239.1"/>
    <property type="molecule type" value="Genomic_DNA"/>
</dbReference>
<evidence type="ECO:0000256" key="4">
    <source>
        <dbReference type="ARBA" id="ARBA00023172"/>
    </source>
</evidence>
<reference evidence="6" key="1">
    <citation type="submission" date="2023-08" db="EMBL/GenBank/DDBJ databases">
        <authorList>
            <consortium name="Clinical and Environmental Microbiology Branch: Whole genome sequencing antimicrobial resistance pathogens in the healthcare setting"/>
        </authorList>
    </citation>
    <scope>NUCLEOTIDE SEQUENCE</scope>
    <source>
        <strain evidence="6">2023CJ-00293</strain>
    </source>
</reference>
<evidence type="ECO:0000256" key="2">
    <source>
        <dbReference type="ARBA" id="ARBA00022908"/>
    </source>
</evidence>
<accession>A0AAI9CGK1</accession>
<dbReference type="GO" id="GO:0006310">
    <property type="term" value="P:DNA recombination"/>
    <property type="evidence" value="ECO:0007669"/>
    <property type="project" value="UniProtKB-KW"/>
</dbReference>
<dbReference type="SUPFAM" id="SSF56349">
    <property type="entry name" value="DNA breaking-rejoining enzymes"/>
    <property type="match status" value="1"/>
</dbReference>
<dbReference type="Gene3D" id="1.10.443.10">
    <property type="entry name" value="Intergrase catalytic core"/>
    <property type="match status" value="1"/>
</dbReference>
<comment type="caution">
    <text evidence="6">The sequence shown here is derived from an EMBL/GenBank/DDBJ whole genome shotgun (WGS) entry which is preliminary data.</text>
</comment>
<dbReference type="GO" id="GO:0015074">
    <property type="term" value="P:DNA integration"/>
    <property type="evidence" value="ECO:0007669"/>
    <property type="project" value="UniProtKB-KW"/>
</dbReference>
<dbReference type="AlphaFoldDB" id="A0AAI9CGK1"/>
<proteinExistence type="inferred from homology"/>
<keyword evidence="2" id="KW-0229">DNA integration</keyword>
<dbReference type="Proteomes" id="UP001225498">
    <property type="component" value="Unassembled WGS sequence"/>
</dbReference>
<dbReference type="RefSeq" id="WP_049450596.1">
    <property type="nucleotide sequence ID" value="NZ_CP182416.1"/>
</dbReference>
<evidence type="ECO:0000256" key="1">
    <source>
        <dbReference type="ARBA" id="ARBA00008857"/>
    </source>
</evidence>
<evidence type="ECO:0000256" key="3">
    <source>
        <dbReference type="ARBA" id="ARBA00023125"/>
    </source>
</evidence>
<dbReference type="InterPro" id="IPR013762">
    <property type="entry name" value="Integrase-like_cat_sf"/>
</dbReference>
<dbReference type="InterPro" id="IPR011010">
    <property type="entry name" value="DNA_brk_join_enz"/>
</dbReference>
<protein>
    <submittedName>
        <fullName evidence="6">Tyrosine-type recombinase/integrase</fullName>
    </submittedName>
</protein>
<evidence type="ECO:0000313" key="7">
    <source>
        <dbReference type="Proteomes" id="UP001225498"/>
    </source>
</evidence>
<dbReference type="InterPro" id="IPR050090">
    <property type="entry name" value="Tyrosine_recombinase_XerCD"/>
</dbReference>
<evidence type="ECO:0000259" key="5">
    <source>
        <dbReference type="PROSITE" id="PS51898"/>
    </source>
</evidence>
<comment type="similarity">
    <text evidence="1">Belongs to the 'phage' integrase family.</text>
</comment>
<keyword evidence="3" id="KW-0238">DNA-binding</keyword>
<dbReference type="InterPro" id="IPR010998">
    <property type="entry name" value="Integrase_recombinase_N"/>
</dbReference>
<dbReference type="Gene3D" id="1.10.150.130">
    <property type="match status" value="1"/>
</dbReference>
<gene>
    <name evidence="6" type="ORF">REH87_001228</name>
</gene>
<feature type="domain" description="Tyr recombinase" evidence="5">
    <location>
        <begin position="169"/>
        <end position="350"/>
    </location>
</feature>
<sequence>MGRRSKDPGAIPHMRKRVRGKTTYYFFDHGGKPRRETPLGKSYPEAVRRWAELMATEAAVPEIVTFRDAAQRYKQLVIPKKRASTAKVNLAELAKLEEFFCNPPAPLAKIRPLHVRQYLDWRTRNATVAMVSANREKALLSHLWNKCREWGFTDAENPCKGVRGYGEAGRDVYVEDDVYRAVWNAADQPLRDALDLAYLTGQRPADALSMDRRDVRDGFLHISQSKTKHKLRIAIEGELAELLLRFGARTFKRRGKQKGAVIVHTALLLDEYGQPLSKGKLRSRFDAARERAGVAKAAFQFRDLRAKAGTDKADSAADIRQAQRQLGHASVVMTESYTRKRKGEKVSPTK</sequence>
<dbReference type="PANTHER" id="PTHR30349:SF41">
    <property type="entry name" value="INTEGRASE_RECOMBINASE PROTEIN MJ0367-RELATED"/>
    <property type="match status" value="1"/>
</dbReference>